<dbReference type="EMBL" id="JAHRIQ010032075">
    <property type="protein sequence ID" value="MEQ2231284.1"/>
    <property type="molecule type" value="Genomic_DNA"/>
</dbReference>
<feature type="region of interest" description="Disordered" evidence="1">
    <location>
        <begin position="56"/>
        <end position="84"/>
    </location>
</feature>
<organism evidence="2 3">
    <name type="scientific">Ilyodon furcidens</name>
    <name type="common">goldbreast splitfin</name>
    <dbReference type="NCBI Taxonomy" id="33524"/>
    <lineage>
        <taxon>Eukaryota</taxon>
        <taxon>Metazoa</taxon>
        <taxon>Chordata</taxon>
        <taxon>Craniata</taxon>
        <taxon>Vertebrata</taxon>
        <taxon>Euteleostomi</taxon>
        <taxon>Actinopterygii</taxon>
        <taxon>Neopterygii</taxon>
        <taxon>Teleostei</taxon>
        <taxon>Neoteleostei</taxon>
        <taxon>Acanthomorphata</taxon>
        <taxon>Ovalentaria</taxon>
        <taxon>Atherinomorphae</taxon>
        <taxon>Cyprinodontiformes</taxon>
        <taxon>Goodeidae</taxon>
        <taxon>Ilyodon</taxon>
    </lineage>
</organism>
<name>A0ABV0TFP4_9TELE</name>
<evidence type="ECO:0000313" key="2">
    <source>
        <dbReference type="EMBL" id="MEQ2231284.1"/>
    </source>
</evidence>
<sequence>MFSFNSWLFGDASNLSSTARCTSTVFNSQSLSTASSIVGCREAGAYLQQSIGRKQGTPWTGHQSIAGQHRQDRQPHTHPFTPKGNLERPIYLTDMFFFLDCGRKPEYPEKTHACKGRTLTPCRKIPRSQTQDLLGARQQCYQLRQRAIKTVQHKTFQSILHATS</sequence>
<accession>A0ABV0TFP4</accession>
<comment type="caution">
    <text evidence="2">The sequence shown here is derived from an EMBL/GenBank/DDBJ whole genome shotgun (WGS) entry which is preliminary data.</text>
</comment>
<evidence type="ECO:0000256" key="1">
    <source>
        <dbReference type="SAM" id="MobiDB-lite"/>
    </source>
</evidence>
<evidence type="ECO:0000313" key="3">
    <source>
        <dbReference type="Proteomes" id="UP001482620"/>
    </source>
</evidence>
<gene>
    <name evidence="2" type="ORF">ILYODFUR_037989</name>
</gene>
<reference evidence="2 3" key="1">
    <citation type="submission" date="2021-06" db="EMBL/GenBank/DDBJ databases">
        <authorList>
            <person name="Palmer J.M."/>
        </authorList>
    </citation>
    <scope>NUCLEOTIDE SEQUENCE [LARGE SCALE GENOMIC DNA]</scope>
    <source>
        <strain evidence="3">if_2019</strain>
        <tissue evidence="2">Muscle</tissue>
    </source>
</reference>
<feature type="compositionally biased region" description="Polar residues" evidence="1">
    <location>
        <begin position="56"/>
        <end position="66"/>
    </location>
</feature>
<keyword evidence="3" id="KW-1185">Reference proteome</keyword>
<protein>
    <submittedName>
        <fullName evidence="2">Uncharacterized protein</fullName>
    </submittedName>
</protein>
<proteinExistence type="predicted"/>
<dbReference type="Proteomes" id="UP001482620">
    <property type="component" value="Unassembled WGS sequence"/>
</dbReference>